<dbReference type="GO" id="GO:0004177">
    <property type="term" value="F:aminopeptidase activity"/>
    <property type="evidence" value="ECO:0007669"/>
    <property type="project" value="UniProtKB-KW"/>
</dbReference>
<sequence>MSAGRVSDTGMSSPRVSLEMGTNSHEDLLDDKSRGRCNRRTLIFTGGLTTVVVVTVVVLLLTLGGNDQGGNSSESKDPRPPFSLENYLDGNFSAVRFNASWVSDSELMYTNKLGELVLLDVLTNKTETLLTPQEDERLSISFVKQLSADKQFLLIAYDYQKKFRHSYYANYTVINLSTKVATDLIRPDGSQRLQLVKWAPQGNALAYVGNYNIFYKKAADDKDIVTLTNTDKPDILSNGIPDWVYEGIYYTLEIREEVIGDNTAMWFSPDGSKLAYITFDDSNVKTMNFPYYGQPDEVFFQYPIDIKIRYPKPGSPNPTVTLNSVDLTVPGSTVPVVLTPPAEVGEDHIITTVTWTKVNEVLAVWMNRVQNRMLITTHDASGSGSPVTVLDKQQENGWVDQFVPPKVSADGNRFLIISSQNQGTVGDFRHLTLVTKDVSKGAKATTALTRGEFVVTSIVGWDETDGKIYFLATSPNEPAQQSLYSVSDNVASPSDPVCISCGVRITESRLACTYVAASFSKAHSYYTLTCNGPDVPGVVIFNKNRDRLAVWEENTRLFDFMNSHSRPTSKRLFVDVPGGMQAYVEMLLPPDMDTSGNTKYPMLINVYGGPDSSQVNDRFKGDWGTYLTTNKSIIYAYIDGRGSGLKGDKVLFAGYRKLGSVEIEDQINVTRYLQDTFPYIDKTRTAIWGWSYGGYSTGMALAKDTSGVFRCGISVAPVTDWAYYDTIYTERYMGLPTESDNYLGYRDANLNLIVDNLGRNEDRYMLIHGTADDNVHYQQAMMLSKALEAKDILFHQQSYPDEAHGLSGVSPHLYHTLESFLDKCLDLPKRL</sequence>
<proteinExistence type="inferred from homology"/>
<organism evidence="18 19">
    <name type="scientific">Cloeon dipterum</name>
    <dbReference type="NCBI Taxonomy" id="197152"/>
    <lineage>
        <taxon>Eukaryota</taxon>
        <taxon>Metazoa</taxon>
        <taxon>Ecdysozoa</taxon>
        <taxon>Arthropoda</taxon>
        <taxon>Hexapoda</taxon>
        <taxon>Insecta</taxon>
        <taxon>Pterygota</taxon>
        <taxon>Palaeoptera</taxon>
        <taxon>Ephemeroptera</taxon>
        <taxon>Pisciforma</taxon>
        <taxon>Baetidae</taxon>
        <taxon>Cloeon</taxon>
    </lineage>
</organism>
<evidence type="ECO:0000256" key="2">
    <source>
        <dbReference type="ARBA" id="ARBA00010036"/>
    </source>
</evidence>
<dbReference type="PANTHER" id="PTHR11731:SF200">
    <property type="entry name" value="DIPEPTIDYL PEPTIDASE 10, ISOFORM B"/>
    <property type="match status" value="1"/>
</dbReference>
<dbReference type="InterPro" id="IPR050278">
    <property type="entry name" value="Serine_Prot_S9B/DPPIV"/>
</dbReference>
<dbReference type="InterPro" id="IPR001375">
    <property type="entry name" value="Peptidase_S9_cat"/>
</dbReference>
<dbReference type="Gene3D" id="3.40.50.1820">
    <property type="entry name" value="alpha/beta hydrolase"/>
    <property type="match status" value="1"/>
</dbReference>
<feature type="compositionally biased region" description="Polar residues" evidence="14">
    <location>
        <begin position="9"/>
        <end position="23"/>
    </location>
</feature>
<evidence type="ECO:0000256" key="15">
    <source>
        <dbReference type="SAM" id="Phobius"/>
    </source>
</evidence>
<evidence type="ECO:0000256" key="6">
    <source>
        <dbReference type="ARBA" id="ARBA00022801"/>
    </source>
</evidence>
<dbReference type="Proteomes" id="UP000494165">
    <property type="component" value="Unassembled WGS sequence"/>
</dbReference>
<evidence type="ECO:0000313" key="19">
    <source>
        <dbReference type="Proteomes" id="UP000494165"/>
    </source>
</evidence>
<reference evidence="18 19" key="1">
    <citation type="submission" date="2020-04" db="EMBL/GenBank/DDBJ databases">
        <authorList>
            <person name="Alioto T."/>
            <person name="Alioto T."/>
            <person name="Gomez Garrido J."/>
        </authorList>
    </citation>
    <scope>NUCLEOTIDE SEQUENCE [LARGE SCALE GENOMIC DNA]</scope>
</reference>
<dbReference type="GO" id="GO:0008239">
    <property type="term" value="F:dipeptidyl-peptidase activity"/>
    <property type="evidence" value="ECO:0007669"/>
    <property type="project" value="TreeGrafter"/>
</dbReference>
<dbReference type="OrthoDB" id="16520at2759"/>
<dbReference type="InterPro" id="IPR002469">
    <property type="entry name" value="Peptidase_S9B_N"/>
</dbReference>
<dbReference type="FunFam" id="3.40.50.1820:FF:000003">
    <property type="entry name" value="Dipeptidyl peptidase 4"/>
    <property type="match status" value="1"/>
</dbReference>
<evidence type="ECO:0000256" key="9">
    <source>
        <dbReference type="ARBA" id="ARBA00022989"/>
    </source>
</evidence>
<evidence type="ECO:0000256" key="13">
    <source>
        <dbReference type="ARBA" id="ARBA00072929"/>
    </source>
</evidence>
<keyword evidence="4" id="KW-0645">Protease</keyword>
<keyword evidence="6" id="KW-0378">Hydrolase</keyword>
<evidence type="ECO:0000256" key="14">
    <source>
        <dbReference type="SAM" id="MobiDB-lite"/>
    </source>
</evidence>
<evidence type="ECO:0000256" key="12">
    <source>
        <dbReference type="ARBA" id="ARBA00037847"/>
    </source>
</evidence>
<evidence type="ECO:0000256" key="11">
    <source>
        <dbReference type="ARBA" id="ARBA00023180"/>
    </source>
</evidence>
<protein>
    <recommendedName>
        <fullName evidence="13">Venom dipeptidyl peptidase 4</fullName>
    </recommendedName>
</protein>
<comment type="caution">
    <text evidence="18">The sequence shown here is derived from an EMBL/GenBank/DDBJ whole genome shotgun (WGS) entry which is preliminary data.</text>
</comment>
<feature type="domain" description="Dipeptidylpeptidase IV N-terminal" evidence="17">
    <location>
        <begin position="147"/>
        <end position="536"/>
    </location>
</feature>
<keyword evidence="19" id="KW-1185">Reference proteome</keyword>
<evidence type="ECO:0000256" key="10">
    <source>
        <dbReference type="ARBA" id="ARBA00023136"/>
    </source>
</evidence>
<keyword evidence="7" id="KW-0720">Serine protease</keyword>
<dbReference type="GO" id="GO:0008236">
    <property type="term" value="F:serine-type peptidase activity"/>
    <property type="evidence" value="ECO:0007669"/>
    <property type="project" value="UniProtKB-KW"/>
</dbReference>
<dbReference type="Pfam" id="PF00930">
    <property type="entry name" value="DPPIV_N"/>
    <property type="match status" value="1"/>
</dbReference>
<comment type="subcellular location">
    <subcellularLocation>
        <location evidence="12">Endomembrane system</location>
        <topology evidence="12">Single-pass membrane protein</topology>
    </subcellularLocation>
    <subcellularLocation>
        <location evidence="1">Membrane</location>
        <topology evidence="1">Single-pass type II membrane protein</topology>
    </subcellularLocation>
</comment>
<dbReference type="GO" id="GO:0005886">
    <property type="term" value="C:plasma membrane"/>
    <property type="evidence" value="ECO:0007669"/>
    <property type="project" value="TreeGrafter"/>
</dbReference>
<evidence type="ECO:0000256" key="4">
    <source>
        <dbReference type="ARBA" id="ARBA00022670"/>
    </source>
</evidence>
<gene>
    <name evidence="18" type="ORF">CLODIP_2_CD06485</name>
</gene>
<dbReference type="GO" id="GO:0006508">
    <property type="term" value="P:proteolysis"/>
    <property type="evidence" value="ECO:0007669"/>
    <property type="project" value="UniProtKB-KW"/>
</dbReference>
<dbReference type="EMBL" id="CADEPI010000068">
    <property type="protein sequence ID" value="CAB3372103.1"/>
    <property type="molecule type" value="Genomic_DNA"/>
</dbReference>
<keyword evidence="8" id="KW-0735">Signal-anchor</keyword>
<evidence type="ECO:0000256" key="8">
    <source>
        <dbReference type="ARBA" id="ARBA00022968"/>
    </source>
</evidence>
<dbReference type="GO" id="GO:0012505">
    <property type="term" value="C:endomembrane system"/>
    <property type="evidence" value="ECO:0007669"/>
    <property type="project" value="UniProtKB-SubCell"/>
</dbReference>
<feature type="region of interest" description="Disordered" evidence="14">
    <location>
        <begin position="1"/>
        <end position="32"/>
    </location>
</feature>
<name>A0A8S1CKP2_9INSE</name>
<dbReference type="Pfam" id="PF00326">
    <property type="entry name" value="Peptidase_S9"/>
    <property type="match status" value="1"/>
</dbReference>
<dbReference type="Gene3D" id="2.140.10.30">
    <property type="entry name" value="Dipeptidylpeptidase IV, N-terminal domain"/>
    <property type="match status" value="1"/>
</dbReference>
<dbReference type="InterPro" id="IPR029058">
    <property type="entry name" value="AB_hydrolase_fold"/>
</dbReference>
<keyword evidence="3" id="KW-0031">Aminopeptidase</keyword>
<evidence type="ECO:0000256" key="5">
    <source>
        <dbReference type="ARBA" id="ARBA00022692"/>
    </source>
</evidence>
<feature type="domain" description="Peptidase S9 prolyl oligopeptidase catalytic" evidence="16">
    <location>
        <begin position="622"/>
        <end position="826"/>
    </location>
</feature>
<evidence type="ECO:0000256" key="1">
    <source>
        <dbReference type="ARBA" id="ARBA00004606"/>
    </source>
</evidence>
<feature type="transmembrane region" description="Helical" evidence="15">
    <location>
        <begin position="42"/>
        <end position="63"/>
    </location>
</feature>
<evidence type="ECO:0000313" key="18">
    <source>
        <dbReference type="EMBL" id="CAB3372103.1"/>
    </source>
</evidence>
<accession>A0A8S1CKP2</accession>
<evidence type="ECO:0000256" key="3">
    <source>
        <dbReference type="ARBA" id="ARBA00022438"/>
    </source>
</evidence>
<evidence type="ECO:0000259" key="16">
    <source>
        <dbReference type="Pfam" id="PF00326"/>
    </source>
</evidence>
<dbReference type="SUPFAM" id="SSF53474">
    <property type="entry name" value="alpha/beta-Hydrolases"/>
    <property type="match status" value="1"/>
</dbReference>
<dbReference type="AlphaFoldDB" id="A0A8S1CKP2"/>
<keyword evidence="10 15" id="KW-0472">Membrane</keyword>
<comment type="similarity">
    <text evidence="2">Belongs to the peptidase S9B family. DPPIV subfamily.</text>
</comment>
<dbReference type="PANTHER" id="PTHR11731">
    <property type="entry name" value="PROTEASE FAMILY S9B,C DIPEPTIDYL-PEPTIDASE IV-RELATED"/>
    <property type="match status" value="1"/>
</dbReference>
<keyword evidence="9 15" id="KW-1133">Transmembrane helix</keyword>
<keyword evidence="5 15" id="KW-0812">Transmembrane</keyword>
<evidence type="ECO:0000259" key="17">
    <source>
        <dbReference type="Pfam" id="PF00930"/>
    </source>
</evidence>
<evidence type="ECO:0000256" key="7">
    <source>
        <dbReference type="ARBA" id="ARBA00022825"/>
    </source>
</evidence>
<keyword evidence="11" id="KW-0325">Glycoprotein</keyword>
<dbReference type="SUPFAM" id="SSF82171">
    <property type="entry name" value="DPP6 N-terminal domain-like"/>
    <property type="match status" value="1"/>
</dbReference>